<organism evidence="1 2">
    <name type="scientific">Microterricola gilva</name>
    <dbReference type="NCBI Taxonomy" id="393267"/>
    <lineage>
        <taxon>Bacteria</taxon>
        <taxon>Bacillati</taxon>
        <taxon>Actinomycetota</taxon>
        <taxon>Actinomycetes</taxon>
        <taxon>Micrococcales</taxon>
        <taxon>Microbacteriaceae</taxon>
        <taxon>Microterricola</taxon>
    </lineage>
</organism>
<dbReference type="OrthoDB" id="5103427at2"/>
<dbReference type="EMBL" id="SHLC01000001">
    <property type="protein sequence ID" value="RZU64127.1"/>
    <property type="molecule type" value="Genomic_DNA"/>
</dbReference>
<evidence type="ECO:0000313" key="2">
    <source>
        <dbReference type="Proteomes" id="UP000291483"/>
    </source>
</evidence>
<accession>A0A4Q8AI82</accession>
<dbReference type="Proteomes" id="UP000291483">
    <property type="component" value="Unassembled WGS sequence"/>
</dbReference>
<comment type="caution">
    <text evidence="1">The sequence shown here is derived from an EMBL/GenBank/DDBJ whole genome shotgun (WGS) entry which is preliminary data.</text>
</comment>
<protein>
    <submittedName>
        <fullName evidence="1">Uncharacterized protein</fullName>
    </submittedName>
</protein>
<dbReference type="RefSeq" id="WP_130504695.1">
    <property type="nucleotide sequence ID" value="NZ_SHLC01000001.1"/>
</dbReference>
<dbReference type="AlphaFoldDB" id="A0A4Q8AI82"/>
<dbReference type="InterPro" id="IPR046175">
    <property type="entry name" value="DUF6177"/>
</dbReference>
<keyword evidence="2" id="KW-1185">Reference proteome</keyword>
<name>A0A4Q8AI82_9MICO</name>
<evidence type="ECO:0000313" key="1">
    <source>
        <dbReference type="EMBL" id="RZU64127.1"/>
    </source>
</evidence>
<proteinExistence type="predicted"/>
<sequence>MTDHETIRHPLVDAVHAGWVQSESRSAVIYLSEGRADLFVQAASGDVRVVLVTDELSALTEAYYQAMRDYRGAWVVRGQGGTLRDGITGAKLATIDEVLASPAIRDIDDVAVDYLRPKPTDQLEILLSASVRHRADADAVLGGFAEQATTTLQGVAPTGWGVTEPATVGWDRAELTAVARRRMPADTQFALAGTRTHPLTGTLGVRRTDRGLEEISQLFLGVGAAGSDSATSAPERVLGLLAAGEEKTMPLIALALARPGVSSQLRSPVLQAPANPLALLIGAPGVRALGLDPARMVAEFGAIAVGRPRIPALLFPLGTLDELGWPRVEAVLGAVDVDRLGALLGNGSAVLDGLRARHRLDTGLNDTGTSESGGKHGA</sequence>
<dbReference type="Pfam" id="PF19674">
    <property type="entry name" value="DUF6177"/>
    <property type="match status" value="1"/>
</dbReference>
<gene>
    <name evidence="1" type="ORF">EV379_0421</name>
</gene>
<reference evidence="1 2" key="1">
    <citation type="submission" date="2019-02" db="EMBL/GenBank/DDBJ databases">
        <title>Sequencing the genomes of 1000 actinobacteria strains.</title>
        <authorList>
            <person name="Klenk H.-P."/>
        </authorList>
    </citation>
    <scope>NUCLEOTIDE SEQUENCE [LARGE SCALE GENOMIC DNA]</scope>
    <source>
        <strain evidence="1 2">DSM 18319</strain>
    </source>
</reference>